<organism evidence="1 3">
    <name type="scientific">Clostridium neonatale</name>
    <dbReference type="NCBI Taxonomy" id="137838"/>
    <lineage>
        <taxon>Bacteria</taxon>
        <taxon>Bacillati</taxon>
        <taxon>Bacillota</taxon>
        <taxon>Clostridia</taxon>
        <taxon>Eubacteriales</taxon>
        <taxon>Clostridiaceae</taxon>
        <taxon>Clostridium</taxon>
    </lineage>
</organism>
<reference evidence="2" key="2">
    <citation type="submission" date="2022-10" db="EMBL/GenBank/DDBJ databases">
        <authorList>
            <person name="Aires J."/>
            <person name="Mesa V."/>
        </authorList>
    </citation>
    <scope>NUCLEOTIDE SEQUENCE</scope>
    <source>
        <strain evidence="2">Clostridium neonatale JD116</strain>
    </source>
</reference>
<accession>A0AA86JKP4</accession>
<comment type="caution">
    <text evidence="1">The sequence shown here is derived from an EMBL/GenBank/DDBJ whole genome shotgun (WGS) entry which is preliminary data.</text>
</comment>
<gene>
    <name evidence="2" type="ORF">CNEO2_430016</name>
    <name evidence="1" type="ORF">CNEO_44613</name>
</gene>
<dbReference type="Proteomes" id="UP001189143">
    <property type="component" value="Unassembled WGS sequence"/>
</dbReference>
<evidence type="ECO:0000313" key="1">
    <source>
        <dbReference type="EMBL" id="CAG9710149.1"/>
    </source>
</evidence>
<evidence type="ECO:0000313" key="2">
    <source>
        <dbReference type="EMBL" id="CAI3626981.1"/>
    </source>
</evidence>
<dbReference type="EMBL" id="CAKJVE010000004">
    <property type="protein sequence ID" value="CAG9710149.1"/>
    <property type="molecule type" value="Genomic_DNA"/>
</dbReference>
<dbReference type="EMBL" id="CAMTCP010000241">
    <property type="protein sequence ID" value="CAI3626981.1"/>
    <property type="molecule type" value="Genomic_DNA"/>
</dbReference>
<evidence type="ECO:0000313" key="3">
    <source>
        <dbReference type="Proteomes" id="UP000789738"/>
    </source>
</evidence>
<dbReference type="Proteomes" id="UP000789738">
    <property type="component" value="Unassembled WGS sequence"/>
</dbReference>
<dbReference type="AlphaFoldDB" id="A0AA86JKP4"/>
<protein>
    <submittedName>
        <fullName evidence="1">Uncharacterized protein</fullName>
    </submittedName>
</protein>
<name>A0AA86JKP4_9CLOT</name>
<proteinExistence type="predicted"/>
<sequence length="41" mass="4944">MINFDVSNIIYICKNRYEVITWKTNIHLILVYLELSVMKIV</sequence>
<reference evidence="1" key="1">
    <citation type="submission" date="2021-10" db="EMBL/GenBank/DDBJ databases">
        <authorList>
            <person name="Mesa V."/>
        </authorList>
    </citation>
    <scope>NUCLEOTIDE SEQUENCE</scope>
    <source>
        <strain evidence="1">CC3_PB</strain>
    </source>
</reference>